<evidence type="ECO:0000313" key="3">
    <source>
        <dbReference type="Proteomes" id="UP000520198"/>
    </source>
</evidence>
<organism evidence="2 3">
    <name type="scientific">Ensifer oleiphilus</name>
    <dbReference type="NCBI Taxonomy" id="2742698"/>
    <lineage>
        <taxon>Bacteria</taxon>
        <taxon>Pseudomonadati</taxon>
        <taxon>Pseudomonadota</taxon>
        <taxon>Alphaproteobacteria</taxon>
        <taxon>Hyphomicrobiales</taxon>
        <taxon>Rhizobiaceae</taxon>
        <taxon>Sinorhizobium/Ensifer group</taxon>
        <taxon>Ensifer</taxon>
    </lineage>
</organism>
<accession>A0A7Y6QC29</accession>
<evidence type="ECO:0000313" key="2">
    <source>
        <dbReference type="EMBL" id="NVD42816.1"/>
    </source>
</evidence>
<feature type="region of interest" description="Disordered" evidence="1">
    <location>
        <begin position="1"/>
        <end position="21"/>
    </location>
</feature>
<proteinExistence type="predicted"/>
<dbReference type="EMBL" id="JABWDU010000011">
    <property type="protein sequence ID" value="NVD42816.1"/>
    <property type="molecule type" value="Genomic_DNA"/>
</dbReference>
<dbReference type="AlphaFoldDB" id="A0A7Y6QC29"/>
<keyword evidence="3" id="KW-1185">Reference proteome</keyword>
<name>A0A7Y6QC29_9HYPH</name>
<feature type="compositionally biased region" description="Basic and acidic residues" evidence="1">
    <location>
        <begin position="1"/>
        <end position="12"/>
    </location>
</feature>
<reference evidence="2 3" key="1">
    <citation type="submission" date="2020-06" db="EMBL/GenBank/DDBJ databases">
        <authorList>
            <person name="Grouzdev D.S."/>
        </authorList>
    </citation>
    <scope>NUCLEOTIDE SEQUENCE [LARGE SCALE GENOMIC DNA]</scope>
    <source>
        <strain evidence="2 3">HO-A22</strain>
    </source>
</reference>
<dbReference type="RefSeq" id="WP_176356169.1">
    <property type="nucleotide sequence ID" value="NZ_JABWDU010000011.1"/>
</dbReference>
<protein>
    <submittedName>
        <fullName evidence="2">Uncharacterized protein</fullName>
    </submittedName>
</protein>
<gene>
    <name evidence="2" type="ORF">HT585_28485</name>
</gene>
<evidence type="ECO:0000256" key="1">
    <source>
        <dbReference type="SAM" id="MobiDB-lite"/>
    </source>
</evidence>
<comment type="caution">
    <text evidence="2">The sequence shown here is derived from an EMBL/GenBank/DDBJ whole genome shotgun (WGS) entry which is preliminary data.</text>
</comment>
<sequence>MIGTAHRAEKGAKAMTKAPAKPGLPLSLYVEIPTTWTQEQALAVFELLTEIRDSVWHQYNAQIQTELQNQRLPNK</sequence>
<dbReference type="Proteomes" id="UP000520198">
    <property type="component" value="Unassembled WGS sequence"/>
</dbReference>